<reference evidence="2 3" key="1">
    <citation type="journal article" date="2014" name="Agronomy (Basel)">
        <title>A Draft Genome Sequence for Ensete ventricosum, the Drought-Tolerant Tree Against Hunger.</title>
        <authorList>
            <person name="Harrison J."/>
            <person name="Moore K.A."/>
            <person name="Paszkiewicz K."/>
            <person name="Jones T."/>
            <person name="Grant M."/>
            <person name="Ambacheew D."/>
            <person name="Muzemil S."/>
            <person name="Studholme D.J."/>
        </authorList>
    </citation>
    <scope>NUCLEOTIDE SEQUENCE [LARGE SCALE GENOMIC DNA]</scope>
</reference>
<evidence type="ECO:0000313" key="3">
    <source>
        <dbReference type="Proteomes" id="UP000287651"/>
    </source>
</evidence>
<accession>A0A427AZQ9</accession>
<proteinExistence type="predicted"/>
<dbReference type="EMBL" id="AMZH03000831">
    <property type="protein sequence ID" value="RRT81762.1"/>
    <property type="molecule type" value="Genomic_DNA"/>
</dbReference>
<organism evidence="2 3">
    <name type="scientific">Ensete ventricosum</name>
    <name type="common">Abyssinian banana</name>
    <name type="synonym">Musa ensete</name>
    <dbReference type="NCBI Taxonomy" id="4639"/>
    <lineage>
        <taxon>Eukaryota</taxon>
        <taxon>Viridiplantae</taxon>
        <taxon>Streptophyta</taxon>
        <taxon>Embryophyta</taxon>
        <taxon>Tracheophyta</taxon>
        <taxon>Spermatophyta</taxon>
        <taxon>Magnoliopsida</taxon>
        <taxon>Liliopsida</taxon>
        <taxon>Zingiberales</taxon>
        <taxon>Musaceae</taxon>
        <taxon>Ensete</taxon>
    </lineage>
</organism>
<protein>
    <submittedName>
        <fullName evidence="2">Uncharacterized protein</fullName>
    </submittedName>
</protein>
<dbReference type="AlphaFoldDB" id="A0A427AZQ9"/>
<evidence type="ECO:0000256" key="1">
    <source>
        <dbReference type="SAM" id="MobiDB-lite"/>
    </source>
</evidence>
<feature type="compositionally biased region" description="Basic and acidic residues" evidence="1">
    <location>
        <begin position="110"/>
        <end position="119"/>
    </location>
</feature>
<sequence>MKARFFVSFCIVQYERYVLVQQYIDTRTARYHRNRSSMVDFGHQQSILTVGGRLREKKKREKRGRYLLFLGSPRNPSLAGDSSPVGFLLPVRGDEARKEKGTRRHLVSSRGEKGKRGDA</sequence>
<gene>
    <name evidence="2" type="ORF">B296_00016820</name>
</gene>
<dbReference type="Proteomes" id="UP000287651">
    <property type="component" value="Unassembled WGS sequence"/>
</dbReference>
<feature type="non-terminal residue" evidence="2">
    <location>
        <position position="119"/>
    </location>
</feature>
<feature type="region of interest" description="Disordered" evidence="1">
    <location>
        <begin position="94"/>
        <end position="119"/>
    </location>
</feature>
<name>A0A427AZQ9_ENSVE</name>
<evidence type="ECO:0000313" key="2">
    <source>
        <dbReference type="EMBL" id="RRT81762.1"/>
    </source>
</evidence>
<comment type="caution">
    <text evidence="2">The sequence shown here is derived from an EMBL/GenBank/DDBJ whole genome shotgun (WGS) entry which is preliminary data.</text>
</comment>